<dbReference type="InterPro" id="IPR057291">
    <property type="entry name" value="CHX17_2nd"/>
</dbReference>
<feature type="domain" description="Cation/H(+) antiporter C-terminal" evidence="13">
    <location>
        <begin position="629"/>
        <end position="768"/>
    </location>
</feature>
<dbReference type="Pfam" id="PF00999">
    <property type="entry name" value="Na_H_Exchanger"/>
    <property type="match status" value="1"/>
</dbReference>
<dbReference type="Pfam" id="PF23256">
    <property type="entry name" value="CHX17_2nd"/>
    <property type="match status" value="1"/>
</dbReference>
<keyword evidence="6 10" id="KW-1133">Transmembrane helix</keyword>
<evidence type="ECO:0000313" key="14">
    <source>
        <dbReference type="EMBL" id="KAF7147956.1"/>
    </source>
</evidence>
<feature type="transmembrane region" description="Helical" evidence="10">
    <location>
        <begin position="269"/>
        <end position="293"/>
    </location>
</feature>
<dbReference type="InterPro" id="IPR057290">
    <property type="entry name" value="CHX17_C"/>
</dbReference>
<dbReference type="InterPro" id="IPR006153">
    <property type="entry name" value="Cation/H_exchanger_TM"/>
</dbReference>
<dbReference type="GO" id="GO:0006813">
    <property type="term" value="P:potassium ion transport"/>
    <property type="evidence" value="ECO:0007669"/>
    <property type="project" value="UniProtKB-KW"/>
</dbReference>
<feature type="transmembrane region" description="Helical" evidence="10">
    <location>
        <begin position="130"/>
        <end position="154"/>
    </location>
</feature>
<dbReference type="EMBL" id="WJXA01000003">
    <property type="protein sequence ID" value="KAF7147956.1"/>
    <property type="molecule type" value="Genomic_DNA"/>
</dbReference>
<dbReference type="InterPro" id="IPR038770">
    <property type="entry name" value="Na+/solute_symporter_sf"/>
</dbReference>
<dbReference type="GO" id="GO:0016020">
    <property type="term" value="C:membrane"/>
    <property type="evidence" value="ECO:0007669"/>
    <property type="project" value="UniProtKB-SubCell"/>
</dbReference>
<name>A0A834HH14_RHOSS</name>
<gene>
    <name evidence="14" type="ORF">RHSIM_Rhsim03G0148400</name>
</gene>
<feature type="transmembrane region" description="Helical" evidence="10">
    <location>
        <begin position="347"/>
        <end position="368"/>
    </location>
</feature>
<dbReference type="AlphaFoldDB" id="A0A834HH14"/>
<feature type="transmembrane region" description="Helical" evidence="10">
    <location>
        <begin position="200"/>
        <end position="222"/>
    </location>
</feature>
<sequence>MASEVVIILGGVTYVCYKPLSVISRGIWLGDNPLNHASPLLLLQLASISLASLLIDLCLRPLGQSTIVSKICGGIIFGPSLLGHSEAFTSSLFPQRGTIVIETVASFGLMFFFFQMGVKTDLGMMLRPGRMAVVIGASISLLTLGLTTPLSLLLKSYVPMDKSLASSLPLIAASQSISAFPNIAFLLTELKMLNTNIGRLAMSASLFCDVIGMSLTAIGFTVMEHSTLERLASAFASIILLLAVIAYVFRPILMWILTKTKEETVVGELFVITIFCTVLLAGLVSDFLGQHFIFGPVILGLAVPEGPPLGSALTAKLDLLITGLLYPTFLTVSGLKTNFFEINFQSMWIVMIVVIFAALVKIGVVLLVAHHTEMPSREALVLGLLLNTRGICELLVYNLWKDSQILSNQEFTLAVIGVVAVTAIVTPIVRALYDPSRHQFPTRRRTIQQAKDGAELRVLVCIHSQDNVPTVVNLLEASSATEECPIAVIALLLVELVGRVAPMLIAHSPLETLETNASTSRSSHIINALHQYRVYNEGCVTVKSFSAISHKETMHEDICRVAFEQNATLLIIPFHKHWAIDGGIESVDRAIQHMNTKVLEKAPCSVGILVDRGILRGSLSILNSQSMYHVAVLYIGGPDDVESLSYGARMANHNNVTLTVIRFLLFGSDNARDRKLDNDLINEVCHANTGNKDFSYQEQVVRDGVGLASSIRGLEEFFDLILVGRQHQAFTLMQGLGAWTECPELGVIGDFLASSDFDSTASVLVVQHQRVLGGRLIGRAVKPIVNDRDIPLQSMQSHAVAETTARDSGTAWAISMNRM</sequence>
<evidence type="ECO:0000259" key="12">
    <source>
        <dbReference type="Pfam" id="PF23256"/>
    </source>
</evidence>
<comment type="subcellular location">
    <subcellularLocation>
        <location evidence="1">Membrane</location>
        <topology evidence="1">Multi-pass membrane protein</topology>
    </subcellularLocation>
</comment>
<accession>A0A834HH14</accession>
<evidence type="ECO:0000256" key="3">
    <source>
        <dbReference type="ARBA" id="ARBA00022538"/>
    </source>
</evidence>
<feature type="domain" description="Cation/H+ exchanger transmembrane" evidence="11">
    <location>
        <begin position="51"/>
        <end position="429"/>
    </location>
</feature>
<keyword evidence="2" id="KW-0813">Transport</keyword>
<feature type="transmembrane region" description="Helical" evidence="10">
    <location>
        <begin position="166"/>
        <end position="188"/>
    </location>
</feature>
<feature type="transmembrane region" description="Helical" evidence="10">
    <location>
        <begin position="40"/>
        <end position="59"/>
    </location>
</feature>
<evidence type="ECO:0000256" key="8">
    <source>
        <dbReference type="ARBA" id="ARBA00023136"/>
    </source>
</evidence>
<keyword evidence="3" id="KW-0633">Potassium transport</keyword>
<evidence type="ECO:0000259" key="13">
    <source>
        <dbReference type="Pfam" id="PF23259"/>
    </source>
</evidence>
<dbReference type="GO" id="GO:1902600">
    <property type="term" value="P:proton transmembrane transport"/>
    <property type="evidence" value="ECO:0007669"/>
    <property type="project" value="InterPro"/>
</dbReference>
<dbReference type="PANTHER" id="PTHR32468:SF35">
    <property type="entry name" value="CATION_H+ EXCHANGER DOMAIN-CONTAINING PROTEIN"/>
    <property type="match status" value="1"/>
</dbReference>
<dbReference type="GO" id="GO:0006885">
    <property type="term" value="P:regulation of pH"/>
    <property type="evidence" value="ECO:0007669"/>
    <property type="project" value="TreeGrafter"/>
</dbReference>
<keyword evidence="15" id="KW-1185">Reference proteome</keyword>
<dbReference type="Gene3D" id="1.20.1530.20">
    <property type="match status" value="1"/>
</dbReference>
<proteinExistence type="inferred from homology"/>
<dbReference type="InterPro" id="IPR050794">
    <property type="entry name" value="CPA2_transporter"/>
</dbReference>
<evidence type="ECO:0000256" key="9">
    <source>
        <dbReference type="ARBA" id="ARBA00038341"/>
    </source>
</evidence>
<dbReference type="Proteomes" id="UP000626092">
    <property type="component" value="Unassembled WGS sequence"/>
</dbReference>
<evidence type="ECO:0000256" key="5">
    <source>
        <dbReference type="ARBA" id="ARBA00022958"/>
    </source>
</evidence>
<evidence type="ECO:0000256" key="10">
    <source>
        <dbReference type="SAM" id="Phobius"/>
    </source>
</evidence>
<evidence type="ECO:0008006" key="16">
    <source>
        <dbReference type="Google" id="ProtNLM"/>
    </source>
</evidence>
<evidence type="ECO:0000313" key="15">
    <source>
        <dbReference type="Proteomes" id="UP000626092"/>
    </source>
</evidence>
<evidence type="ECO:0000256" key="7">
    <source>
        <dbReference type="ARBA" id="ARBA00023065"/>
    </source>
</evidence>
<keyword evidence="8 10" id="KW-0472">Membrane</keyword>
<feature type="transmembrane region" description="Helical" evidence="10">
    <location>
        <begin position="99"/>
        <end position="118"/>
    </location>
</feature>
<evidence type="ECO:0000259" key="11">
    <source>
        <dbReference type="Pfam" id="PF00999"/>
    </source>
</evidence>
<dbReference type="GO" id="GO:0012505">
    <property type="term" value="C:endomembrane system"/>
    <property type="evidence" value="ECO:0007669"/>
    <property type="project" value="TreeGrafter"/>
</dbReference>
<evidence type="ECO:0000256" key="6">
    <source>
        <dbReference type="ARBA" id="ARBA00022989"/>
    </source>
</evidence>
<organism evidence="14 15">
    <name type="scientific">Rhododendron simsii</name>
    <name type="common">Sims's rhododendron</name>
    <dbReference type="NCBI Taxonomy" id="118357"/>
    <lineage>
        <taxon>Eukaryota</taxon>
        <taxon>Viridiplantae</taxon>
        <taxon>Streptophyta</taxon>
        <taxon>Embryophyta</taxon>
        <taxon>Tracheophyta</taxon>
        <taxon>Spermatophyta</taxon>
        <taxon>Magnoliopsida</taxon>
        <taxon>eudicotyledons</taxon>
        <taxon>Gunneridae</taxon>
        <taxon>Pentapetalae</taxon>
        <taxon>asterids</taxon>
        <taxon>Ericales</taxon>
        <taxon>Ericaceae</taxon>
        <taxon>Ericoideae</taxon>
        <taxon>Rhodoreae</taxon>
        <taxon>Rhododendron</taxon>
    </lineage>
</organism>
<feature type="transmembrane region" description="Helical" evidence="10">
    <location>
        <begin position="412"/>
        <end position="433"/>
    </location>
</feature>
<feature type="transmembrane region" description="Helical" evidence="10">
    <location>
        <begin position="234"/>
        <end position="257"/>
    </location>
</feature>
<dbReference type="GO" id="GO:0015297">
    <property type="term" value="F:antiporter activity"/>
    <property type="evidence" value="ECO:0007669"/>
    <property type="project" value="InterPro"/>
</dbReference>
<evidence type="ECO:0000256" key="2">
    <source>
        <dbReference type="ARBA" id="ARBA00022448"/>
    </source>
</evidence>
<feature type="domain" description="Cation/H(+) antiporter central" evidence="12">
    <location>
        <begin position="488"/>
        <end position="614"/>
    </location>
</feature>
<feature type="transmembrane region" description="Helical" evidence="10">
    <location>
        <begin position="71"/>
        <end position="93"/>
    </location>
</feature>
<evidence type="ECO:0000256" key="4">
    <source>
        <dbReference type="ARBA" id="ARBA00022692"/>
    </source>
</evidence>
<comment type="similarity">
    <text evidence="9">Belongs to the monovalent cation:proton antiporter 2 (CPA2) transporter (TC 2.A.37) family. CHX (TC 2.A.37.4) subfamily.</text>
</comment>
<dbReference type="Pfam" id="PF23259">
    <property type="entry name" value="CHX17_C"/>
    <property type="match status" value="1"/>
</dbReference>
<keyword evidence="7" id="KW-0406">Ion transport</keyword>
<evidence type="ECO:0000256" key="1">
    <source>
        <dbReference type="ARBA" id="ARBA00004141"/>
    </source>
</evidence>
<comment type="caution">
    <text evidence="14">The sequence shown here is derived from an EMBL/GenBank/DDBJ whole genome shotgun (WGS) entry which is preliminary data.</text>
</comment>
<keyword evidence="5" id="KW-0630">Potassium</keyword>
<protein>
    <recommendedName>
        <fullName evidence="16">Cation/H+ exchanger domain-containing protein</fullName>
    </recommendedName>
</protein>
<keyword evidence="4 10" id="KW-0812">Transmembrane</keyword>
<dbReference type="OrthoDB" id="2687058at2759"/>
<reference evidence="14" key="1">
    <citation type="submission" date="2019-11" db="EMBL/GenBank/DDBJ databases">
        <authorList>
            <person name="Liu Y."/>
            <person name="Hou J."/>
            <person name="Li T.-Q."/>
            <person name="Guan C.-H."/>
            <person name="Wu X."/>
            <person name="Wu H.-Z."/>
            <person name="Ling F."/>
            <person name="Zhang R."/>
            <person name="Shi X.-G."/>
            <person name="Ren J.-P."/>
            <person name="Chen E.-F."/>
            <person name="Sun J.-M."/>
        </authorList>
    </citation>
    <scope>NUCLEOTIDE SEQUENCE</scope>
    <source>
        <strain evidence="14">Adult_tree_wgs_1</strain>
        <tissue evidence="14">Leaves</tissue>
    </source>
</reference>
<dbReference type="PANTHER" id="PTHR32468">
    <property type="entry name" value="CATION/H + ANTIPORTER"/>
    <property type="match status" value="1"/>
</dbReference>